<dbReference type="InterPro" id="IPR006156">
    <property type="entry name" value="Dihydroneopterin_aldolase"/>
</dbReference>
<dbReference type="NCBIfam" id="TIGR00525">
    <property type="entry name" value="folB"/>
    <property type="match status" value="1"/>
</dbReference>
<proteinExistence type="inferred from homology"/>
<gene>
    <name evidence="9" type="ORF">METZ01_LOCUS174249</name>
</gene>
<accession>A0A382C5M5</accession>
<dbReference type="EC" id="4.1.2.25" evidence="4"/>
<evidence type="ECO:0000256" key="3">
    <source>
        <dbReference type="ARBA" id="ARBA00005708"/>
    </source>
</evidence>
<dbReference type="InterPro" id="IPR043133">
    <property type="entry name" value="GTP-CH-I_C/QueF"/>
</dbReference>
<evidence type="ECO:0000313" key="9">
    <source>
        <dbReference type="EMBL" id="SVB21395.1"/>
    </source>
</evidence>
<reference evidence="9" key="1">
    <citation type="submission" date="2018-05" db="EMBL/GenBank/DDBJ databases">
        <authorList>
            <person name="Lanie J.A."/>
            <person name="Ng W.-L."/>
            <person name="Kazmierczak K.M."/>
            <person name="Andrzejewski T.M."/>
            <person name="Davidsen T.M."/>
            <person name="Wayne K.J."/>
            <person name="Tettelin H."/>
            <person name="Glass J.I."/>
            <person name="Rusch D."/>
            <person name="Podicherti R."/>
            <person name="Tsui H.-C.T."/>
            <person name="Winkler M.E."/>
        </authorList>
    </citation>
    <scope>NUCLEOTIDE SEQUENCE</scope>
</reference>
<dbReference type="InterPro" id="IPR006157">
    <property type="entry name" value="FolB_dom"/>
</dbReference>
<dbReference type="PANTHER" id="PTHR42844">
    <property type="entry name" value="DIHYDRONEOPTERIN ALDOLASE 1-RELATED"/>
    <property type="match status" value="1"/>
</dbReference>
<organism evidence="9">
    <name type="scientific">marine metagenome</name>
    <dbReference type="NCBI Taxonomy" id="408172"/>
    <lineage>
        <taxon>unclassified sequences</taxon>
        <taxon>metagenomes</taxon>
        <taxon>ecological metagenomes</taxon>
    </lineage>
</organism>
<dbReference type="GO" id="GO:0046656">
    <property type="term" value="P:folic acid biosynthetic process"/>
    <property type="evidence" value="ECO:0007669"/>
    <property type="project" value="UniProtKB-KW"/>
</dbReference>
<feature type="non-terminal residue" evidence="9">
    <location>
        <position position="1"/>
    </location>
</feature>
<dbReference type="SMART" id="SM00905">
    <property type="entry name" value="FolB"/>
    <property type="match status" value="1"/>
</dbReference>
<dbReference type="PANTHER" id="PTHR42844:SF1">
    <property type="entry name" value="DIHYDRONEOPTERIN ALDOLASE 1-RELATED"/>
    <property type="match status" value="1"/>
</dbReference>
<dbReference type="AlphaFoldDB" id="A0A382C5M5"/>
<keyword evidence="6" id="KW-0456">Lyase</keyword>
<dbReference type="GO" id="GO:0004150">
    <property type="term" value="F:dihydroneopterin aldolase activity"/>
    <property type="evidence" value="ECO:0007669"/>
    <property type="project" value="UniProtKB-EC"/>
</dbReference>
<dbReference type="SUPFAM" id="SSF55620">
    <property type="entry name" value="Tetrahydrobiopterin biosynthesis enzymes-like"/>
    <property type="match status" value="1"/>
</dbReference>
<dbReference type="Pfam" id="PF02152">
    <property type="entry name" value="FolB"/>
    <property type="match status" value="1"/>
</dbReference>
<evidence type="ECO:0000256" key="2">
    <source>
        <dbReference type="ARBA" id="ARBA00005013"/>
    </source>
</evidence>
<comment type="catalytic activity">
    <reaction evidence="1">
        <text>7,8-dihydroneopterin = 6-hydroxymethyl-7,8-dihydropterin + glycolaldehyde</text>
        <dbReference type="Rhea" id="RHEA:10540"/>
        <dbReference type="ChEBI" id="CHEBI:17001"/>
        <dbReference type="ChEBI" id="CHEBI:17071"/>
        <dbReference type="ChEBI" id="CHEBI:44841"/>
        <dbReference type="EC" id="4.1.2.25"/>
    </reaction>
</comment>
<comment type="pathway">
    <text evidence="2">Cofactor biosynthesis; tetrahydrofolate biosynthesis; 2-amino-4-hydroxy-6-hydroxymethyl-7,8-dihydropteridine diphosphate from 7,8-dihydroneopterin triphosphate: step 3/4.</text>
</comment>
<feature type="domain" description="Dihydroneopterin aldolase/epimerase" evidence="8">
    <location>
        <begin position="5"/>
        <end position="117"/>
    </location>
</feature>
<sequence length="119" mass="12579">VSDRIELGGLRVTAICGGLPEEKARRQPFEVDLDVHADLSTALISDDLSDTVDYGSLTGLAADIVDGESFDLLERFAGRLAEAVLVIAGVDAVTVTVRKLPPPVPEDLATSGVRIHRTA</sequence>
<evidence type="ECO:0000256" key="4">
    <source>
        <dbReference type="ARBA" id="ARBA00013043"/>
    </source>
</evidence>
<dbReference type="EMBL" id="UINC01032927">
    <property type="protein sequence ID" value="SVB21395.1"/>
    <property type="molecule type" value="Genomic_DNA"/>
</dbReference>
<name>A0A382C5M5_9ZZZZ</name>
<evidence type="ECO:0000256" key="6">
    <source>
        <dbReference type="ARBA" id="ARBA00023239"/>
    </source>
</evidence>
<evidence type="ECO:0000256" key="7">
    <source>
        <dbReference type="ARBA" id="ARBA00032903"/>
    </source>
</evidence>
<evidence type="ECO:0000256" key="5">
    <source>
        <dbReference type="ARBA" id="ARBA00022909"/>
    </source>
</evidence>
<evidence type="ECO:0000256" key="1">
    <source>
        <dbReference type="ARBA" id="ARBA00001353"/>
    </source>
</evidence>
<dbReference type="NCBIfam" id="TIGR00526">
    <property type="entry name" value="folB_dom"/>
    <property type="match status" value="1"/>
</dbReference>
<dbReference type="GO" id="GO:0005737">
    <property type="term" value="C:cytoplasm"/>
    <property type="evidence" value="ECO:0007669"/>
    <property type="project" value="TreeGrafter"/>
</dbReference>
<dbReference type="Gene3D" id="3.30.1130.10">
    <property type="match status" value="1"/>
</dbReference>
<protein>
    <recommendedName>
        <fullName evidence="4">dihydroneopterin aldolase</fullName>
        <ecNumber evidence="4">4.1.2.25</ecNumber>
    </recommendedName>
    <alternativeName>
        <fullName evidence="7">7,8-dihydroneopterin aldolase</fullName>
    </alternativeName>
</protein>
<comment type="similarity">
    <text evidence="3">Belongs to the DHNA family.</text>
</comment>
<keyword evidence="5" id="KW-0289">Folate biosynthesis</keyword>
<evidence type="ECO:0000259" key="8">
    <source>
        <dbReference type="SMART" id="SM00905"/>
    </source>
</evidence>